<reference evidence="3" key="1">
    <citation type="submission" date="2023-07" db="EMBL/GenBank/DDBJ databases">
        <title>A chromosome-level genome assembly of Lolium multiflorum.</title>
        <authorList>
            <person name="Chen Y."/>
            <person name="Copetti D."/>
            <person name="Kolliker R."/>
            <person name="Studer B."/>
        </authorList>
    </citation>
    <scope>NUCLEOTIDE SEQUENCE</scope>
    <source>
        <strain evidence="3">02402/16</strain>
        <tissue evidence="3">Leaf</tissue>
    </source>
</reference>
<name>A0AAD8S8B0_LOLMU</name>
<evidence type="ECO:0000259" key="2">
    <source>
        <dbReference type="Pfam" id="PF04195"/>
    </source>
</evidence>
<evidence type="ECO:0000256" key="1">
    <source>
        <dbReference type="SAM" id="MobiDB-lite"/>
    </source>
</evidence>
<feature type="compositionally biased region" description="Polar residues" evidence="1">
    <location>
        <begin position="566"/>
        <end position="579"/>
    </location>
</feature>
<protein>
    <recommendedName>
        <fullName evidence="2">Transposase (putative) gypsy type domain-containing protein</fullName>
    </recommendedName>
</protein>
<feature type="compositionally biased region" description="Polar residues" evidence="1">
    <location>
        <begin position="510"/>
        <end position="525"/>
    </location>
</feature>
<accession>A0AAD8S8B0</accession>
<feature type="compositionally biased region" description="Low complexity" evidence="1">
    <location>
        <begin position="23"/>
        <end position="49"/>
    </location>
</feature>
<feature type="region of interest" description="Disordered" evidence="1">
    <location>
        <begin position="507"/>
        <end position="634"/>
    </location>
</feature>
<feature type="region of interest" description="Disordered" evidence="1">
    <location>
        <begin position="430"/>
        <end position="487"/>
    </location>
</feature>
<feature type="compositionally biased region" description="Pro residues" evidence="1">
    <location>
        <begin position="584"/>
        <end position="599"/>
    </location>
</feature>
<feature type="region of interest" description="Disordered" evidence="1">
    <location>
        <begin position="1"/>
        <end position="55"/>
    </location>
</feature>
<comment type="caution">
    <text evidence="3">The sequence shown here is derived from an EMBL/GenBank/DDBJ whole genome shotgun (WGS) entry which is preliminary data.</text>
</comment>
<dbReference type="Proteomes" id="UP001231189">
    <property type="component" value="Unassembled WGS sequence"/>
</dbReference>
<dbReference type="PANTHER" id="PTHR33026:SF7">
    <property type="entry name" value="OS03G0100275 PROTEIN"/>
    <property type="match status" value="1"/>
</dbReference>
<proteinExistence type="predicted"/>
<evidence type="ECO:0000313" key="4">
    <source>
        <dbReference type="Proteomes" id="UP001231189"/>
    </source>
</evidence>
<feature type="compositionally biased region" description="Polar residues" evidence="1">
    <location>
        <begin position="625"/>
        <end position="634"/>
    </location>
</feature>
<feature type="domain" description="Transposase (putative) gypsy type" evidence="2">
    <location>
        <begin position="97"/>
        <end position="164"/>
    </location>
</feature>
<dbReference type="PANTHER" id="PTHR33026">
    <property type="entry name" value="OS06G0360600 PROTEIN"/>
    <property type="match status" value="1"/>
</dbReference>
<dbReference type="EMBL" id="JAUUTY010000004">
    <property type="protein sequence ID" value="KAK1646107.1"/>
    <property type="molecule type" value="Genomic_DNA"/>
</dbReference>
<dbReference type="InterPro" id="IPR007321">
    <property type="entry name" value="Transposase_28"/>
</dbReference>
<sequence length="683" mass="74577">MDTDSGNQQESGSRQDSGGHLESGSSSQASGSHLETSSSSETSGEEPSPITRGAWMGSNVTEYEIDWLYRSRRIPEGVTCRLPGDEIEPEPQPGEHVVFLAHFERGFGLPASPFFREFLNFYELQPHHLPGNAIFYLSCFATFMEAYIGIRPTRETFARFFALRINSVQGKEIPKPKPPVQCGSCIVGSRQGSTFFKFTGLESYRAWQGTFFYVKNNGRANLIDLPPFQVGPPSRANWSYNPKTDHAETNRVVRFMASLKKETNICSDDIIRTFISRRVLPLKHRVHRMSEMYGPGDPTKITGRPLSKKDVVRKAKQICQTAMPFDWEWGLLPLSTTNPPTQEAKDRFPLIQAERRGICVKRALDSFDPDPYIRWKDLKMGKTPAARLGRSPPKPTGSSDDLSMLEIHEHAPPLRAEAGSEFVDKLMAQGQKNKMPASDAGSSQAPPSKRFRTEPLGEKEVGVRRYGRKQMPTASGPALKPRAKVPQGPQPLLLAQARYHLVRQHLSLPSGGTSSGRAAPTSQITARRRIFPSSQITRIPAPATSAPRKKLRAGPSAPPVLEKKTTSAPGSSAPESSNLGDAPSAPPSPRTILMPPPDAPRIKPSGAAPTAPPPKISKLIKGKATASNAPSGGQQPLVLHVSKAASAASKKATGLLGRITEFQRGARTWGICCPTPRSGTPRI</sequence>
<dbReference type="Pfam" id="PF04195">
    <property type="entry name" value="Transposase_28"/>
    <property type="match status" value="1"/>
</dbReference>
<feature type="compositionally biased region" description="Basic and acidic residues" evidence="1">
    <location>
        <begin position="451"/>
        <end position="463"/>
    </location>
</feature>
<feature type="compositionally biased region" description="Polar residues" evidence="1">
    <location>
        <begin position="1"/>
        <end position="16"/>
    </location>
</feature>
<dbReference type="AlphaFoldDB" id="A0AAD8S8B0"/>
<organism evidence="3 4">
    <name type="scientific">Lolium multiflorum</name>
    <name type="common">Italian ryegrass</name>
    <name type="synonym">Lolium perenne subsp. multiflorum</name>
    <dbReference type="NCBI Taxonomy" id="4521"/>
    <lineage>
        <taxon>Eukaryota</taxon>
        <taxon>Viridiplantae</taxon>
        <taxon>Streptophyta</taxon>
        <taxon>Embryophyta</taxon>
        <taxon>Tracheophyta</taxon>
        <taxon>Spermatophyta</taxon>
        <taxon>Magnoliopsida</taxon>
        <taxon>Liliopsida</taxon>
        <taxon>Poales</taxon>
        <taxon>Poaceae</taxon>
        <taxon>BOP clade</taxon>
        <taxon>Pooideae</taxon>
        <taxon>Poodae</taxon>
        <taxon>Poeae</taxon>
        <taxon>Poeae Chloroplast Group 2 (Poeae type)</taxon>
        <taxon>Loliodinae</taxon>
        <taxon>Loliinae</taxon>
        <taxon>Lolium</taxon>
    </lineage>
</organism>
<keyword evidence="4" id="KW-1185">Reference proteome</keyword>
<gene>
    <name evidence="3" type="ORF">QYE76_063912</name>
</gene>
<evidence type="ECO:0000313" key="3">
    <source>
        <dbReference type="EMBL" id="KAK1646107.1"/>
    </source>
</evidence>